<organism evidence="2 3">
    <name type="scientific">Geodermatophilus sabuli</name>
    <dbReference type="NCBI Taxonomy" id="1564158"/>
    <lineage>
        <taxon>Bacteria</taxon>
        <taxon>Bacillati</taxon>
        <taxon>Actinomycetota</taxon>
        <taxon>Actinomycetes</taxon>
        <taxon>Geodermatophilales</taxon>
        <taxon>Geodermatophilaceae</taxon>
        <taxon>Geodermatophilus</taxon>
    </lineage>
</organism>
<feature type="compositionally biased region" description="Low complexity" evidence="1">
    <location>
        <begin position="12"/>
        <end position="23"/>
    </location>
</feature>
<evidence type="ECO:0000313" key="2">
    <source>
        <dbReference type="EMBL" id="SNX96549.1"/>
    </source>
</evidence>
<sequence>MQQALPDRRIDTVPATSGTATSPPGTPVGRSVSPADHTADTAAAQRLLAASAQAGPARTGRSMPNPAPPAHLAARRRATESSPRSAAHAVSRPDAGGGTNSLPVAGRQASPTLIGVPSSWTGLGGLLGGAGKRAPADALTLAAVTSGAGQGGGRAQVDLSGIWALPADMAAARSTSVTRTLDAKGGLQLPIDADAATKLPAERDGALVTVYLPGSPDQPRPSYATNALPLDARGRLTVTAGVRREAGIPDGADVLAVVDPDRRTLILTAASRLDAGLAGLLDGLRRPTAVPAATDATAVPATDVTAPVTGADAGAPSTSGGRLRSVG</sequence>
<dbReference type="AlphaFoldDB" id="A0A285EBQ5"/>
<keyword evidence="3" id="KW-1185">Reference proteome</keyword>
<feature type="compositionally biased region" description="Low complexity" evidence="1">
    <location>
        <begin position="40"/>
        <end position="54"/>
    </location>
</feature>
<dbReference type="Proteomes" id="UP000219514">
    <property type="component" value="Unassembled WGS sequence"/>
</dbReference>
<evidence type="ECO:0000313" key="3">
    <source>
        <dbReference type="Proteomes" id="UP000219514"/>
    </source>
</evidence>
<reference evidence="2 3" key="1">
    <citation type="submission" date="2017-09" db="EMBL/GenBank/DDBJ databases">
        <authorList>
            <person name="Ehlers B."/>
            <person name="Leendertz F.H."/>
        </authorList>
    </citation>
    <scope>NUCLEOTIDE SEQUENCE [LARGE SCALE GENOMIC DNA]</scope>
    <source>
        <strain evidence="2 3">DSM 46844</strain>
    </source>
</reference>
<accession>A0A285EBQ5</accession>
<evidence type="ECO:0000256" key="1">
    <source>
        <dbReference type="SAM" id="MobiDB-lite"/>
    </source>
</evidence>
<name>A0A285EBQ5_9ACTN</name>
<feature type="region of interest" description="Disordered" evidence="1">
    <location>
        <begin position="306"/>
        <end position="327"/>
    </location>
</feature>
<feature type="region of interest" description="Disordered" evidence="1">
    <location>
        <begin position="1"/>
        <end position="110"/>
    </location>
</feature>
<protein>
    <submittedName>
        <fullName evidence="2">Uncharacterized protein</fullName>
    </submittedName>
</protein>
<dbReference type="EMBL" id="OBDO01000004">
    <property type="protein sequence ID" value="SNX96549.1"/>
    <property type="molecule type" value="Genomic_DNA"/>
</dbReference>
<gene>
    <name evidence="2" type="ORF">SAMN06893097_104264</name>
</gene>
<feature type="compositionally biased region" description="Basic and acidic residues" evidence="1">
    <location>
        <begin position="1"/>
        <end position="11"/>
    </location>
</feature>
<proteinExistence type="predicted"/>